<evidence type="ECO:0000313" key="1">
    <source>
        <dbReference type="EMBL" id="KKM55049.1"/>
    </source>
</evidence>
<feature type="non-terminal residue" evidence="1">
    <location>
        <position position="1"/>
    </location>
</feature>
<dbReference type="SUPFAM" id="SSF109709">
    <property type="entry name" value="KorB DNA-binding domain-like"/>
    <property type="match status" value="1"/>
</dbReference>
<proteinExistence type="predicted"/>
<name>A0A0F9JAS5_9ZZZZ</name>
<accession>A0A0F9JAS5</accession>
<reference evidence="1" key="1">
    <citation type="journal article" date="2015" name="Nature">
        <title>Complex archaea that bridge the gap between prokaryotes and eukaryotes.</title>
        <authorList>
            <person name="Spang A."/>
            <person name="Saw J.H."/>
            <person name="Jorgensen S.L."/>
            <person name="Zaremba-Niedzwiedzka K."/>
            <person name="Martijn J."/>
            <person name="Lind A.E."/>
            <person name="van Eijk R."/>
            <person name="Schleper C."/>
            <person name="Guy L."/>
            <person name="Ettema T.J."/>
        </authorList>
    </citation>
    <scope>NUCLEOTIDE SEQUENCE</scope>
</reference>
<comment type="caution">
    <text evidence="1">The sequence shown here is derived from an EMBL/GenBank/DDBJ whole genome shotgun (WGS) entry which is preliminary data.</text>
</comment>
<protein>
    <submittedName>
        <fullName evidence="1">Uncharacterized protein</fullName>
    </submittedName>
</protein>
<organism evidence="1">
    <name type="scientific">marine sediment metagenome</name>
    <dbReference type="NCBI Taxonomy" id="412755"/>
    <lineage>
        <taxon>unclassified sequences</taxon>
        <taxon>metagenomes</taxon>
        <taxon>ecological metagenomes</taxon>
    </lineage>
</organism>
<gene>
    <name evidence="1" type="ORF">LCGC14_1553050</name>
</gene>
<dbReference type="EMBL" id="LAZR01011895">
    <property type="protein sequence ID" value="KKM55049.1"/>
    <property type="molecule type" value="Genomic_DNA"/>
</dbReference>
<sequence>AQGIENSARLETSYIERARAAAQSIAAGYEQEDTAQFLNLSRTMLSFMVQAFEHLGEELVVAIGPARGIGRRKWDALIKYINHSGMTPQQALEMVDTDISDSAERFEALLLALTEDRTKTTGVKRKNSVPAKRYKHLNGAITTTRKPYQLTITTNETVPDHILDEINRRVLELVKELTDKKE</sequence>
<dbReference type="AlphaFoldDB" id="A0A0F9JAS5"/>